<dbReference type="PANTHER" id="PTHR47926">
    <property type="entry name" value="PENTATRICOPEPTIDE REPEAT-CONTAINING PROTEIN"/>
    <property type="match status" value="1"/>
</dbReference>
<feature type="repeat" description="PPR" evidence="2">
    <location>
        <begin position="294"/>
        <end position="328"/>
    </location>
</feature>
<feature type="repeat" description="PPR" evidence="2">
    <location>
        <begin position="192"/>
        <end position="226"/>
    </location>
</feature>
<keyword evidence="1" id="KW-0677">Repeat</keyword>
<dbReference type="InterPro" id="IPR046848">
    <property type="entry name" value="E_motif"/>
</dbReference>
<feature type="repeat" description="PPR" evidence="2">
    <location>
        <begin position="161"/>
        <end position="191"/>
    </location>
</feature>
<evidence type="ECO:0000256" key="2">
    <source>
        <dbReference type="PROSITE-ProRule" id="PRU00708"/>
    </source>
</evidence>
<sequence length="803" mass="89699">MKDLCGDRELKKAVEKLQSTHQVEMDTYTKLLEACIRLKSLSDGRKIHDHIVKFSQFKNAFFVLEKLTCMYVACGEIEMGQKVFDQIPRANVFLWNLMIRGYAWSGPFDQALVLYRRMIYNGVSPNKFTFPFVLKACSGLSALEDGRKIHDDAVRAGLESDVFVATALIDMYSKCGCLDSAYQVFEKMSQRDVVAWNSMAAGCALHGLYDDVVCLVLEMQQAGLKPNSSTLVSVLPVFGEASALRQGKSIHSYCVRRCFHLADVLVNTALLHMYAKCECLNYSWRLFATMAAKNEVAWSAMVASCIRCGHMKEALELFDQMVMEGNKPTTVTITSALRACAGLTNVGRGQQVHGYSVKVGFESDITTANSVLSMYSKCAVIDDAIKFFHIMPNKDSVSFSAIISGCVQNGNANEALHIFSNMQLEVVEPDIATMVGVLPACAQLSAIKHGQCNHGYIVTRGFSWDISINNALIDMYSKCGNVEFAREVFNRMSDKDIVSWNSMISGYGIHGRGEEALALFNDMLLMNLDPDEVTFICLLSTCSHCGLINEGKQLFELMQQRFGITPRMEHYICVVDLLGRGGLLGEAYNFIKSMPFRPDVRVWGALLGACRIHKNVEIGEEVSKIIHQLGPEGTGNFVLISNIYSAARRWKDAASIRIMQKDMGFRKSPGCSWIEIGNTIHAFVGGDQSHPQSAHIYELLEELLGKIKKLGYQPDTSFVLQDVEEEEKEHILRHHSEKLALAFGILNFDPGKTICITKNLRVCGDCHSAIKFFSKITERTIIVRDAIRFHHFKDGMCSCGDFW</sequence>
<dbReference type="InterPro" id="IPR011990">
    <property type="entry name" value="TPR-like_helical_dom_sf"/>
</dbReference>
<dbReference type="EMBL" id="LR721780">
    <property type="protein sequence ID" value="VVV98618.1"/>
    <property type="molecule type" value="Genomic_DNA"/>
</dbReference>
<dbReference type="AlphaFoldDB" id="A0A5K1A9C0"/>
<dbReference type="InterPro" id="IPR046849">
    <property type="entry name" value="E2_motif"/>
</dbReference>
<dbReference type="Pfam" id="PF20431">
    <property type="entry name" value="E_motif"/>
    <property type="match status" value="1"/>
</dbReference>
<feature type="repeat" description="PPR" evidence="2">
    <location>
        <begin position="531"/>
        <end position="561"/>
    </location>
</feature>
<dbReference type="Pfam" id="PF13041">
    <property type="entry name" value="PPR_2"/>
    <property type="match status" value="3"/>
</dbReference>
<dbReference type="NCBIfam" id="TIGR00756">
    <property type="entry name" value="PPR"/>
    <property type="match status" value="7"/>
</dbReference>
<evidence type="ECO:0000259" key="3">
    <source>
        <dbReference type="Pfam" id="PF14432"/>
    </source>
</evidence>
<proteinExistence type="predicted"/>
<dbReference type="InterPro" id="IPR046960">
    <property type="entry name" value="PPR_At4g14850-like_plant"/>
</dbReference>
<feature type="repeat" description="PPR" evidence="2">
    <location>
        <begin position="91"/>
        <end position="125"/>
    </location>
</feature>
<dbReference type="FunFam" id="1.25.40.10:FF:001050">
    <property type="entry name" value="Pentatricopeptide repeat-containing protein At2g33760"/>
    <property type="match status" value="1"/>
</dbReference>
<dbReference type="Pfam" id="PF01535">
    <property type="entry name" value="PPR"/>
    <property type="match status" value="3"/>
</dbReference>
<dbReference type="GO" id="GO:0003723">
    <property type="term" value="F:RNA binding"/>
    <property type="evidence" value="ECO:0007669"/>
    <property type="project" value="InterPro"/>
</dbReference>
<dbReference type="GO" id="GO:0008270">
    <property type="term" value="F:zinc ion binding"/>
    <property type="evidence" value="ECO:0007669"/>
    <property type="project" value="InterPro"/>
</dbReference>
<name>A0A5K1A9C0_9MAGN</name>
<dbReference type="Pfam" id="PF20430">
    <property type="entry name" value="Eplus_motif"/>
    <property type="match status" value="1"/>
</dbReference>
<dbReference type="InterPro" id="IPR002885">
    <property type="entry name" value="PPR_rpt"/>
</dbReference>
<evidence type="ECO:0000256" key="1">
    <source>
        <dbReference type="ARBA" id="ARBA00022737"/>
    </source>
</evidence>
<dbReference type="Gramene" id="NC2G0054450.1">
    <property type="protein sequence ID" value="NC2G0054450.1:cds"/>
    <property type="gene ID" value="NC2G0054450"/>
</dbReference>
<dbReference type="PROSITE" id="PS51375">
    <property type="entry name" value="PPR"/>
    <property type="match status" value="8"/>
</dbReference>
<dbReference type="Pfam" id="PF14432">
    <property type="entry name" value="DYW_deaminase"/>
    <property type="match status" value="1"/>
</dbReference>
<feature type="repeat" description="PPR" evidence="2">
    <location>
        <begin position="465"/>
        <end position="495"/>
    </location>
</feature>
<accession>A0A5K1A9C0</accession>
<dbReference type="FunFam" id="1.25.40.10:FF:000073">
    <property type="entry name" value="Pentatricopeptide repeat-containing protein chloroplastic"/>
    <property type="match status" value="2"/>
</dbReference>
<dbReference type="Gene3D" id="1.25.40.10">
    <property type="entry name" value="Tetratricopeptide repeat domain"/>
    <property type="match status" value="6"/>
</dbReference>
<dbReference type="FunFam" id="1.25.40.10:FF:000449">
    <property type="entry name" value="Pentatricopeptide repeat-containing protein mitochondrial"/>
    <property type="match status" value="1"/>
</dbReference>
<dbReference type="GO" id="GO:0009451">
    <property type="term" value="P:RNA modification"/>
    <property type="evidence" value="ECO:0007669"/>
    <property type="project" value="InterPro"/>
</dbReference>
<dbReference type="InterPro" id="IPR032867">
    <property type="entry name" value="DYW_dom"/>
</dbReference>
<organism evidence="4">
    <name type="scientific">Nymphaea colorata</name>
    <name type="common">pocket water lily</name>
    <dbReference type="NCBI Taxonomy" id="210225"/>
    <lineage>
        <taxon>Eukaryota</taxon>
        <taxon>Viridiplantae</taxon>
        <taxon>Streptophyta</taxon>
        <taxon>Embryophyta</taxon>
        <taxon>Tracheophyta</taxon>
        <taxon>Spermatophyta</taxon>
        <taxon>Magnoliopsida</taxon>
        <taxon>Nymphaeales</taxon>
        <taxon>Nymphaeaceae</taxon>
        <taxon>Nymphaea</taxon>
    </lineage>
</organism>
<gene>
    <name evidence="4" type="ORF">NYM_LOCUS12977</name>
</gene>
<reference evidence="4" key="1">
    <citation type="submission" date="2019-09" db="EMBL/GenBank/DDBJ databases">
        <authorList>
            <person name="Zhang L."/>
        </authorList>
    </citation>
    <scope>NUCLEOTIDE SEQUENCE</scope>
</reference>
<feature type="domain" description="DYW" evidence="3">
    <location>
        <begin position="711"/>
        <end position="803"/>
    </location>
</feature>
<feature type="repeat" description="PPR" evidence="2">
    <location>
        <begin position="395"/>
        <end position="429"/>
    </location>
</feature>
<evidence type="ECO:0000313" key="4">
    <source>
        <dbReference type="EMBL" id="VVV98618.1"/>
    </source>
</evidence>
<protein>
    <recommendedName>
        <fullName evidence="3">DYW domain-containing protein</fullName>
    </recommendedName>
</protein>
<dbReference type="FunFam" id="1.25.40.10:FF:000682">
    <property type="entry name" value="Pentatricopeptide repeat-containing protein At3g16610"/>
    <property type="match status" value="1"/>
</dbReference>
<dbReference type="PANTHER" id="PTHR47926:SF536">
    <property type="entry name" value="DYW DOMAIN-CONTAINING PROTEIN"/>
    <property type="match status" value="1"/>
</dbReference>
<feature type="repeat" description="PPR" evidence="2">
    <location>
        <begin position="496"/>
        <end position="530"/>
    </location>
</feature>